<dbReference type="GO" id="GO:0046983">
    <property type="term" value="F:protein dimerization activity"/>
    <property type="evidence" value="ECO:0007669"/>
    <property type="project" value="InterPro"/>
</dbReference>
<comment type="caution">
    <text evidence="3">The sequence shown here is derived from an EMBL/GenBank/DDBJ whole genome shotgun (WGS) entry which is preliminary data.</text>
</comment>
<dbReference type="Proteomes" id="UP001286313">
    <property type="component" value="Unassembled WGS sequence"/>
</dbReference>
<evidence type="ECO:0000313" key="4">
    <source>
        <dbReference type="Proteomes" id="UP001286313"/>
    </source>
</evidence>
<evidence type="ECO:0000259" key="2">
    <source>
        <dbReference type="SMART" id="SM00451"/>
    </source>
</evidence>
<evidence type="ECO:0000313" key="3">
    <source>
        <dbReference type="EMBL" id="KAK3871728.1"/>
    </source>
</evidence>
<gene>
    <name evidence="3" type="ORF">Pcinc_023144</name>
</gene>
<reference evidence="3" key="1">
    <citation type="submission" date="2023-10" db="EMBL/GenBank/DDBJ databases">
        <title>Genome assemblies of two species of porcelain crab, Petrolisthes cinctipes and Petrolisthes manimaculis (Anomura: Porcellanidae).</title>
        <authorList>
            <person name="Angst P."/>
        </authorList>
    </citation>
    <scope>NUCLEOTIDE SEQUENCE</scope>
    <source>
        <strain evidence="3">PB745_01</strain>
        <tissue evidence="3">Gill</tissue>
    </source>
</reference>
<feature type="domain" description="U1-type" evidence="2">
    <location>
        <begin position="174"/>
        <end position="210"/>
    </location>
</feature>
<dbReference type="EMBL" id="JAWQEG010002475">
    <property type="protein sequence ID" value="KAK3871728.1"/>
    <property type="molecule type" value="Genomic_DNA"/>
</dbReference>
<evidence type="ECO:0000256" key="1">
    <source>
        <dbReference type="SAM" id="MobiDB-lite"/>
    </source>
</evidence>
<dbReference type="SUPFAM" id="SSF53098">
    <property type="entry name" value="Ribonuclease H-like"/>
    <property type="match status" value="1"/>
</dbReference>
<dbReference type="GO" id="GO:0008270">
    <property type="term" value="F:zinc ion binding"/>
    <property type="evidence" value="ECO:0007669"/>
    <property type="project" value="InterPro"/>
</dbReference>
<dbReference type="AlphaFoldDB" id="A0AAE1FG64"/>
<feature type="domain" description="U1-type" evidence="2">
    <location>
        <begin position="94"/>
        <end position="130"/>
    </location>
</feature>
<dbReference type="SMART" id="SM00451">
    <property type="entry name" value="ZnF_U1"/>
    <property type="match status" value="3"/>
</dbReference>
<dbReference type="PANTHER" id="PTHR37162:SF1">
    <property type="entry name" value="BED-TYPE DOMAIN-CONTAINING PROTEIN"/>
    <property type="match status" value="1"/>
</dbReference>
<protein>
    <recommendedName>
        <fullName evidence="2">U1-type domain-containing protein</fullName>
    </recommendedName>
</protein>
<keyword evidence="4" id="KW-1185">Reference proteome</keyword>
<name>A0AAE1FG64_PETCI</name>
<dbReference type="InterPro" id="IPR008906">
    <property type="entry name" value="HATC_C_dom"/>
</dbReference>
<dbReference type="InterPro" id="IPR012337">
    <property type="entry name" value="RNaseH-like_sf"/>
</dbReference>
<organism evidence="3 4">
    <name type="scientific">Petrolisthes cinctipes</name>
    <name type="common">Flat porcelain crab</name>
    <dbReference type="NCBI Taxonomy" id="88211"/>
    <lineage>
        <taxon>Eukaryota</taxon>
        <taxon>Metazoa</taxon>
        <taxon>Ecdysozoa</taxon>
        <taxon>Arthropoda</taxon>
        <taxon>Crustacea</taxon>
        <taxon>Multicrustacea</taxon>
        <taxon>Malacostraca</taxon>
        <taxon>Eumalacostraca</taxon>
        <taxon>Eucarida</taxon>
        <taxon>Decapoda</taxon>
        <taxon>Pleocyemata</taxon>
        <taxon>Anomura</taxon>
        <taxon>Galatheoidea</taxon>
        <taxon>Porcellanidae</taxon>
        <taxon>Petrolisthes</taxon>
    </lineage>
</organism>
<dbReference type="InterPro" id="IPR003604">
    <property type="entry name" value="Matrin/U1-like-C_Znf_C2H2"/>
</dbReference>
<sequence length="1067" mass="121007">MASVDEAVYMALSDGYEVVEAVEETREYVQDDGSGEAETLQYSIKTVKRECVSDDNDISPKKKKFKGNTKSVFKEKWLEDPDFKDWLRPDPTNKYGAICSVCNCKMIHCSPYSLRHHQTSVKHIKNLDTTIDEASGSESDKKVLQKKVYLQAFKSEWMENPEFNTWLERHPTDKHSAICSVCNCVMKQCNKSAITRHNSSSKHKSNMMNNKKKVNTVRYEITVGNESTPFIEDGNTRTVCKKDPSTVTDDNTITVSFGDHEIDYDDNDSNTSYEEIGTTGSGNKRISEKGGKLWYRQTFKGEWLEDPELNTWLAPDYNDKYSGYCTVCECKLKNCNKSTIKRHLRSRKHVNNLDLKKNARPVSPEGDDMAYRPSPSPEKPNKGSSKTVNKVARAEFILSRFMTDHGMPFSQAEHLATVLKKMFPDSKIARSMSVKRTNSHVMQESIAHEERDMITKICKENRFSLIVVEESLDIPVSQTLALMVRYFDKKRVMITDALLDVVEVDNASPERFYFVVKEMLIDKEIPFQNILGFASDNSSTLLGENDGFQVHLLNDFPNVFILGCVCHSLVLCARIASKELSPWLDSFFEEFCSYFATRTKMPSQFHELQEISQSIKRKPTTISHTEWFVRQSVISKILDKWDVLLLYFEENVANEITEKMYAPGLKHMLLFLNYVLGKVEKMNTEFQSKGFRLSTLFSNVSDEYRSILGMFINDDVIHSTKLAAIDPYDENLQKSLTDLSLGGRCEALLATEPLMEDDTVSLRSVCMNFLVVLCVQMKARFPFDGESVLSMLKILDPKEALSCNRSLKAIAKLAVHFPTIVAYGDMDTLQDQWTDLLYMKDSLKFKTDSPSSFWYDLQSVKDGNGQAKFGLLSELMCNLLALPHSSLCVESVFSQIHTIKTKETKSLYSSTVASHLLTRQAVARQETPNRKGDSPSDAKCVECSLHLRRSNQKVFVEEAVETGRGLGVASLDKKTPLIPRCGVLQHTFTSSCIVEAKRSSVPRHTDEESHAKPTLMMCNTSRATEDGSKQSIWSSVYEESEAGQLSTELVAVRTKQHKSGVTRWSSF</sequence>
<feature type="domain" description="U1-type" evidence="2">
    <location>
        <begin position="320"/>
        <end position="356"/>
    </location>
</feature>
<feature type="region of interest" description="Disordered" evidence="1">
    <location>
        <begin position="347"/>
        <end position="387"/>
    </location>
</feature>
<proteinExistence type="predicted"/>
<accession>A0AAE1FG64</accession>
<dbReference type="GO" id="GO:0003676">
    <property type="term" value="F:nucleic acid binding"/>
    <property type="evidence" value="ECO:0007669"/>
    <property type="project" value="InterPro"/>
</dbReference>
<dbReference type="PANTHER" id="PTHR37162">
    <property type="entry name" value="HAT FAMILY DIMERISATION DOMAINCONTAINING PROTEIN-RELATED"/>
    <property type="match status" value="1"/>
</dbReference>
<dbReference type="Pfam" id="PF05699">
    <property type="entry name" value="Dimer_Tnp_hAT"/>
    <property type="match status" value="1"/>
</dbReference>